<reference evidence="1" key="2">
    <citation type="journal article" date="2015" name="Fish Shellfish Immunol.">
        <title>Early steps in the European eel (Anguilla anguilla)-Vibrio vulnificus interaction in the gills: Role of the RtxA13 toxin.</title>
        <authorList>
            <person name="Callol A."/>
            <person name="Pajuelo D."/>
            <person name="Ebbesson L."/>
            <person name="Teles M."/>
            <person name="MacKenzie S."/>
            <person name="Amaro C."/>
        </authorList>
    </citation>
    <scope>NUCLEOTIDE SEQUENCE</scope>
</reference>
<dbReference type="AlphaFoldDB" id="A0A0E9SA54"/>
<evidence type="ECO:0000313" key="1">
    <source>
        <dbReference type="EMBL" id="JAH38166.1"/>
    </source>
</evidence>
<reference evidence="1" key="1">
    <citation type="submission" date="2014-11" db="EMBL/GenBank/DDBJ databases">
        <authorList>
            <person name="Amaro Gonzalez C."/>
        </authorList>
    </citation>
    <scope>NUCLEOTIDE SEQUENCE</scope>
</reference>
<accession>A0A0E9SA54</accession>
<proteinExistence type="predicted"/>
<organism evidence="1">
    <name type="scientific">Anguilla anguilla</name>
    <name type="common">European freshwater eel</name>
    <name type="synonym">Muraena anguilla</name>
    <dbReference type="NCBI Taxonomy" id="7936"/>
    <lineage>
        <taxon>Eukaryota</taxon>
        <taxon>Metazoa</taxon>
        <taxon>Chordata</taxon>
        <taxon>Craniata</taxon>
        <taxon>Vertebrata</taxon>
        <taxon>Euteleostomi</taxon>
        <taxon>Actinopterygii</taxon>
        <taxon>Neopterygii</taxon>
        <taxon>Teleostei</taxon>
        <taxon>Anguilliformes</taxon>
        <taxon>Anguillidae</taxon>
        <taxon>Anguilla</taxon>
    </lineage>
</organism>
<sequence>MPAEISLSCAPANSPGLANHLLSFGLYSSASP</sequence>
<protein>
    <submittedName>
        <fullName evidence="1">Uncharacterized protein</fullName>
    </submittedName>
</protein>
<name>A0A0E9SA54_ANGAN</name>
<dbReference type="EMBL" id="GBXM01070411">
    <property type="protein sequence ID" value="JAH38166.1"/>
    <property type="molecule type" value="Transcribed_RNA"/>
</dbReference>